<dbReference type="EMBL" id="BQKI01000098">
    <property type="protein sequence ID" value="GJN39535.1"/>
    <property type="molecule type" value="Genomic_DNA"/>
</dbReference>
<dbReference type="AlphaFoldDB" id="A0AAV5FYI8"/>
<gene>
    <name evidence="1" type="primary">gb28660</name>
    <name evidence="1" type="ORF">PR202_gb28660</name>
</gene>
<protein>
    <submittedName>
        <fullName evidence="1">Uncharacterized protein</fullName>
    </submittedName>
</protein>
<keyword evidence="2" id="KW-1185">Reference proteome</keyword>
<organism evidence="1 2">
    <name type="scientific">Eleusine coracana subsp. coracana</name>
    <dbReference type="NCBI Taxonomy" id="191504"/>
    <lineage>
        <taxon>Eukaryota</taxon>
        <taxon>Viridiplantae</taxon>
        <taxon>Streptophyta</taxon>
        <taxon>Embryophyta</taxon>
        <taxon>Tracheophyta</taxon>
        <taxon>Spermatophyta</taxon>
        <taxon>Magnoliopsida</taxon>
        <taxon>Liliopsida</taxon>
        <taxon>Poales</taxon>
        <taxon>Poaceae</taxon>
        <taxon>PACMAD clade</taxon>
        <taxon>Chloridoideae</taxon>
        <taxon>Cynodonteae</taxon>
        <taxon>Eleusininae</taxon>
        <taxon>Eleusine</taxon>
    </lineage>
</organism>
<reference evidence="1" key="2">
    <citation type="submission" date="2021-12" db="EMBL/GenBank/DDBJ databases">
        <title>Resequencing data analysis of finger millet.</title>
        <authorList>
            <person name="Hatakeyama M."/>
            <person name="Aluri S."/>
            <person name="Balachadran M.T."/>
            <person name="Sivarajan S.R."/>
            <person name="Poveda L."/>
            <person name="Shimizu-Inatsugi R."/>
            <person name="Schlapbach R."/>
            <person name="Sreeman S.M."/>
            <person name="Shimizu K.K."/>
        </authorList>
    </citation>
    <scope>NUCLEOTIDE SEQUENCE</scope>
</reference>
<dbReference type="Proteomes" id="UP001054889">
    <property type="component" value="Unassembled WGS sequence"/>
</dbReference>
<name>A0AAV5FYI8_ELECO</name>
<accession>A0AAV5FYI8</accession>
<evidence type="ECO:0000313" key="1">
    <source>
        <dbReference type="EMBL" id="GJN39535.1"/>
    </source>
</evidence>
<sequence length="113" mass="12868">MEILDKYSRGSGQMVNKDKSTIFFSKNCVDEDQEIVQNCLDIPQEALAEKVADLLTVDGHWDEDIVRHTFIGIDAEAMLRTPIHGGGQDIWAWDVERHGMYTIRSAYKLLDAQ</sequence>
<reference evidence="1" key="1">
    <citation type="journal article" date="2018" name="DNA Res.">
        <title>Multiple hybrid de novo genome assembly of finger millet, an orphan allotetraploid crop.</title>
        <authorList>
            <person name="Hatakeyama M."/>
            <person name="Aluri S."/>
            <person name="Balachadran M.T."/>
            <person name="Sivarajan S.R."/>
            <person name="Patrignani A."/>
            <person name="Gruter S."/>
            <person name="Poveda L."/>
            <person name="Shimizu-Inatsugi R."/>
            <person name="Baeten J."/>
            <person name="Francoijs K.J."/>
            <person name="Nataraja K.N."/>
            <person name="Reddy Y.A.N."/>
            <person name="Phadnis S."/>
            <person name="Ravikumar R.L."/>
            <person name="Schlapbach R."/>
            <person name="Sreeman S.M."/>
            <person name="Shimizu K.K."/>
        </authorList>
    </citation>
    <scope>NUCLEOTIDE SEQUENCE</scope>
</reference>
<proteinExistence type="predicted"/>
<evidence type="ECO:0000313" key="2">
    <source>
        <dbReference type="Proteomes" id="UP001054889"/>
    </source>
</evidence>
<comment type="caution">
    <text evidence="1">The sequence shown here is derived from an EMBL/GenBank/DDBJ whole genome shotgun (WGS) entry which is preliminary data.</text>
</comment>